<sequence>MGVPVDIMTRHDLFTEWHLSVGTSDSDEETHKPIQLLEPFRRSRTEVYFAAGPHHLRGRHWHLPPCGPPSWHLVTSTRSLSCISGLTRLASAFSLVASIFGSRILPEDGFGRFIGRVLSVHGLNPAKRLGIQGDIHARLKTEPIYYFILSGHLSRVHKPSVILMDKDTGKTSGNIPFVFINSSQDRPRKSRDDSFTISSHVSRTHRARLKKEKWKRLRDSATKVLAQRPIYPAALPLNERAYYQGPAALPSAAGQAQTRRWESLRFITDGSRTSSAGAESATISFGTGRSQHPLPFQDSQETVDQQDPRPFHALAIDPETTWRTSEPPLSLWKGNSDPFTTTAVPLNAYNNEILRHAQRFFIFTAWPGSTNAVFRTPIADTRNSHIKLNDATQDEGQLHAILASGYRVESKLFAAQGEWRRAQESVHKSRAVAVLRQRLLSGKASPSIVSLLRLLISLEFDDDDHSTALLHLRGLLAMALSNPALLAEAEGLLLVSDVWIAMSLGKRPEIWPTRYDPGARHLQPFNAAQKLETDSSTSPSPIVMEPDVELKYYLDACTISLLNSAVEIVRSKELMVNTKDSSLQRQVVTWMHRRATAISGYLLSGYLDAIESTRAPDLTAPALVQKRVIATSCLTGILFMNLEFCESPSNYNFSKAFLAIEPALRSVYGQLIHAESDAQREIYLWLLFMCALGNDVYSARGDIPYSKWPAYTFHQFRKQLLLHSLIDVKKVLDVFLYHDVVDVFLEGLLSPLGEAPSCCIVSWTRWCSILHHYVPDSIAASIS</sequence>
<feature type="region of interest" description="Disordered" evidence="1">
    <location>
        <begin position="184"/>
        <end position="204"/>
    </location>
</feature>
<evidence type="ECO:0000313" key="3">
    <source>
        <dbReference type="Proteomes" id="UP000027920"/>
    </source>
</evidence>
<dbReference type="GeneID" id="25277874"/>
<name>A0A072PPW2_9EURO</name>
<dbReference type="HOGENOM" id="CLU_019654_0_0_1"/>
<gene>
    <name evidence="2" type="ORF">A1O9_02934</name>
</gene>
<protein>
    <submittedName>
        <fullName evidence="2">Uncharacterized protein</fullName>
    </submittedName>
</protein>
<feature type="compositionally biased region" description="Basic and acidic residues" evidence="1">
    <location>
        <begin position="185"/>
        <end position="194"/>
    </location>
</feature>
<dbReference type="RefSeq" id="XP_013263958.1">
    <property type="nucleotide sequence ID" value="XM_013408504.1"/>
</dbReference>
<comment type="caution">
    <text evidence="2">The sequence shown here is derived from an EMBL/GenBank/DDBJ whole genome shotgun (WGS) entry which is preliminary data.</text>
</comment>
<organism evidence="2 3">
    <name type="scientific">Exophiala aquamarina CBS 119918</name>
    <dbReference type="NCBI Taxonomy" id="1182545"/>
    <lineage>
        <taxon>Eukaryota</taxon>
        <taxon>Fungi</taxon>
        <taxon>Dikarya</taxon>
        <taxon>Ascomycota</taxon>
        <taxon>Pezizomycotina</taxon>
        <taxon>Eurotiomycetes</taxon>
        <taxon>Chaetothyriomycetidae</taxon>
        <taxon>Chaetothyriales</taxon>
        <taxon>Herpotrichiellaceae</taxon>
        <taxon>Exophiala</taxon>
    </lineage>
</organism>
<evidence type="ECO:0000313" key="2">
    <source>
        <dbReference type="EMBL" id="KEF61368.1"/>
    </source>
</evidence>
<dbReference type="VEuPathDB" id="FungiDB:A1O9_02934"/>
<keyword evidence="3" id="KW-1185">Reference proteome</keyword>
<reference evidence="2 3" key="1">
    <citation type="submission" date="2013-03" db="EMBL/GenBank/DDBJ databases">
        <title>The Genome Sequence of Exophiala aquamarina CBS 119918.</title>
        <authorList>
            <consortium name="The Broad Institute Genomics Platform"/>
            <person name="Cuomo C."/>
            <person name="de Hoog S."/>
            <person name="Gorbushina A."/>
            <person name="Walker B."/>
            <person name="Young S.K."/>
            <person name="Zeng Q."/>
            <person name="Gargeya S."/>
            <person name="Fitzgerald M."/>
            <person name="Haas B."/>
            <person name="Abouelleil A."/>
            <person name="Allen A.W."/>
            <person name="Alvarado L."/>
            <person name="Arachchi H.M."/>
            <person name="Berlin A.M."/>
            <person name="Chapman S.B."/>
            <person name="Gainer-Dewar J."/>
            <person name="Goldberg J."/>
            <person name="Griggs A."/>
            <person name="Gujja S."/>
            <person name="Hansen M."/>
            <person name="Howarth C."/>
            <person name="Imamovic A."/>
            <person name="Ireland A."/>
            <person name="Larimer J."/>
            <person name="McCowan C."/>
            <person name="Murphy C."/>
            <person name="Pearson M."/>
            <person name="Poon T.W."/>
            <person name="Priest M."/>
            <person name="Roberts A."/>
            <person name="Saif S."/>
            <person name="Shea T."/>
            <person name="Sisk P."/>
            <person name="Sykes S."/>
            <person name="Wortman J."/>
            <person name="Nusbaum C."/>
            <person name="Birren B."/>
        </authorList>
    </citation>
    <scope>NUCLEOTIDE SEQUENCE [LARGE SCALE GENOMIC DNA]</scope>
    <source>
        <strain evidence="2 3">CBS 119918</strain>
    </source>
</reference>
<dbReference type="AlphaFoldDB" id="A0A072PPW2"/>
<proteinExistence type="predicted"/>
<dbReference type="Proteomes" id="UP000027920">
    <property type="component" value="Unassembled WGS sequence"/>
</dbReference>
<dbReference type="EMBL" id="AMGV01000002">
    <property type="protein sequence ID" value="KEF61368.1"/>
    <property type="molecule type" value="Genomic_DNA"/>
</dbReference>
<dbReference type="OrthoDB" id="4147160at2759"/>
<accession>A0A072PPW2</accession>
<evidence type="ECO:0000256" key="1">
    <source>
        <dbReference type="SAM" id="MobiDB-lite"/>
    </source>
</evidence>